<organism evidence="3 4">
    <name type="scientific">Paenibacillus peoriae</name>
    <dbReference type="NCBI Taxonomy" id="59893"/>
    <lineage>
        <taxon>Bacteria</taxon>
        <taxon>Bacillati</taxon>
        <taxon>Bacillota</taxon>
        <taxon>Bacilli</taxon>
        <taxon>Bacillales</taxon>
        <taxon>Paenibacillaceae</taxon>
        <taxon>Paenibacillus</taxon>
    </lineage>
</organism>
<dbReference type="Proteomes" id="UP000516384">
    <property type="component" value="Plasmid pPlas1"/>
</dbReference>
<dbReference type="AlphaFoldDB" id="A0A7H0YH34"/>
<keyword evidence="3" id="KW-0614">Plasmid</keyword>
<dbReference type="PANTHER" id="PTHR37423:SF2">
    <property type="entry name" value="MEMBRANE-BOUND LYTIC MUREIN TRANSGLYCOSYLASE C"/>
    <property type="match status" value="1"/>
</dbReference>
<accession>A0A7H0YH34</accession>
<gene>
    <name evidence="3" type="ORF">IAQ67_28985</name>
</gene>
<dbReference type="PANTHER" id="PTHR37423">
    <property type="entry name" value="SOLUBLE LYTIC MUREIN TRANSGLYCOSYLASE-RELATED"/>
    <property type="match status" value="1"/>
</dbReference>
<dbReference type="EMBL" id="CP061173">
    <property type="protein sequence ID" value="QNR70392.1"/>
    <property type="molecule type" value="Genomic_DNA"/>
</dbReference>
<proteinExistence type="predicted"/>
<sequence length="222" mass="24196">MRKILLSFITVLLLTSCAAQNPTTVSQAVLPPEPTEFVAVLPTPAAAKKYTASTAPVKTTMTKETPAKAASTRKEVSSHKLQQLQKHMVKHGLSSSTANRYAGYIMDAATEFDLDPYLILAIISVETGKTFKFKSHPNSHGAIGLMQILNRNAKGMGVSVSDLYDPKTNIHLGSKYLKYLQGRFGYDKGITAYNQGEGNVSRGTYNNKYLRAVKSTYSSIGK</sequence>
<dbReference type="Gene3D" id="1.10.530.10">
    <property type="match status" value="1"/>
</dbReference>
<geneLocation type="plasmid" evidence="3 4">
    <name>pPlas1</name>
</geneLocation>
<evidence type="ECO:0000313" key="3">
    <source>
        <dbReference type="EMBL" id="QNR70392.1"/>
    </source>
</evidence>
<feature type="domain" description="Transglycosylase SLT" evidence="2">
    <location>
        <begin position="104"/>
        <end position="206"/>
    </location>
</feature>
<dbReference type="PROSITE" id="PS51257">
    <property type="entry name" value="PROKAR_LIPOPROTEIN"/>
    <property type="match status" value="1"/>
</dbReference>
<keyword evidence="1" id="KW-0732">Signal</keyword>
<evidence type="ECO:0000256" key="1">
    <source>
        <dbReference type="SAM" id="SignalP"/>
    </source>
</evidence>
<reference evidence="3 4" key="1">
    <citation type="submission" date="2020-09" db="EMBL/GenBank/DDBJ databases">
        <title>Characterization of Paenibacillus peoriae strain ZF390 with broad-spectrum antimicrobial activity as a potential biocontrol agent.</title>
        <authorList>
            <person name="Li L."/>
            <person name="Zhao Y."/>
            <person name="Li B."/>
            <person name="Xie X."/>
        </authorList>
    </citation>
    <scope>NUCLEOTIDE SEQUENCE [LARGE SCALE GENOMIC DNA]</scope>
    <source>
        <strain evidence="3 4">ZF390</strain>
        <plasmid evidence="3 4">pPlas1</plasmid>
    </source>
</reference>
<dbReference type="InterPro" id="IPR023346">
    <property type="entry name" value="Lysozyme-like_dom_sf"/>
</dbReference>
<evidence type="ECO:0000259" key="2">
    <source>
        <dbReference type="Pfam" id="PF01464"/>
    </source>
</evidence>
<dbReference type="SUPFAM" id="SSF53955">
    <property type="entry name" value="Lysozyme-like"/>
    <property type="match status" value="1"/>
</dbReference>
<protein>
    <submittedName>
        <fullName evidence="3">Transglycosylase SLT domain-containing protein</fullName>
    </submittedName>
</protein>
<dbReference type="RefSeq" id="WP_190299699.1">
    <property type="nucleotide sequence ID" value="NZ_CP061173.1"/>
</dbReference>
<dbReference type="Pfam" id="PF01464">
    <property type="entry name" value="SLT"/>
    <property type="match status" value="1"/>
</dbReference>
<name>A0A7H0YH34_9BACL</name>
<feature type="signal peptide" evidence="1">
    <location>
        <begin position="1"/>
        <end position="21"/>
    </location>
</feature>
<dbReference type="InterPro" id="IPR008258">
    <property type="entry name" value="Transglycosylase_SLT_dom_1"/>
</dbReference>
<feature type="chain" id="PRO_5038970958" evidence="1">
    <location>
        <begin position="22"/>
        <end position="222"/>
    </location>
</feature>
<evidence type="ECO:0000313" key="4">
    <source>
        <dbReference type="Proteomes" id="UP000516384"/>
    </source>
</evidence>